<proteinExistence type="predicted"/>
<organism evidence="1 2">
    <name type="scientific">Brevundimonas subvibrioides</name>
    <dbReference type="NCBI Taxonomy" id="74313"/>
    <lineage>
        <taxon>Bacteria</taxon>
        <taxon>Pseudomonadati</taxon>
        <taxon>Pseudomonadota</taxon>
        <taxon>Alphaproteobacteria</taxon>
        <taxon>Caulobacterales</taxon>
        <taxon>Caulobacteraceae</taxon>
        <taxon>Brevundimonas</taxon>
    </lineage>
</organism>
<dbReference type="Proteomes" id="UP000215595">
    <property type="component" value="Unassembled WGS sequence"/>
</dbReference>
<sequence>MLDEPELDAERLALDRSLAEALAARIAAGPHARADARALALREGLRNAGPVEAAVLHAVHGRMEAAGGRRFVASGPLSAVLAADRWGQVTPVADAETALGRVDPSVSALIDLGERPWWGRLLARPDLRVVEALPDDRAGTPRALLISCEPSGPTGDDRTFWVTDSPLSDVRIRADLAERGLAATPMTQAGGLKLYAIAGYVQPEDGRLHQAPGALSGVIGSAPIY</sequence>
<evidence type="ECO:0000313" key="1">
    <source>
        <dbReference type="EMBL" id="OYX33143.1"/>
    </source>
</evidence>
<evidence type="ECO:0000313" key="2">
    <source>
        <dbReference type="Proteomes" id="UP000215595"/>
    </source>
</evidence>
<protein>
    <submittedName>
        <fullName evidence="1">Uncharacterized protein</fullName>
    </submittedName>
</protein>
<dbReference type="EMBL" id="NCEB01000018">
    <property type="protein sequence ID" value="OYX33143.1"/>
    <property type="molecule type" value="Genomic_DNA"/>
</dbReference>
<accession>A0A258FMP4</accession>
<dbReference type="AlphaFoldDB" id="A0A258FMP4"/>
<gene>
    <name evidence="1" type="ORF">B7Z01_09625</name>
</gene>
<name>A0A258FMP4_9CAUL</name>
<comment type="caution">
    <text evidence="1">The sequence shown here is derived from an EMBL/GenBank/DDBJ whole genome shotgun (WGS) entry which is preliminary data.</text>
</comment>
<reference evidence="1 2" key="1">
    <citation type="submission" date="2017-03" db="EMBL/GenBank/DDBJ databases">
        <title>Lifting the veil on microbial sulfur biogeochemistry in mining wastewaters.</title>
        <authorList>
            <person name="Kantor R.S."/>
            <person name="Colenbrander Nelson T."/>
            <person name="Marshall S."/>
            <person name="Bennett D."/>
            <person name="Apte S."/>
            <person name="Camacho D."/>
            <person name="Thomas B.C."/>
            <person name="Warren L.A."/>
            <person name="Banfield J.F."/>
        </authorList>
    </citation>
    <scope>NUCLEOTIDE SEQUENCE [LARGE SCALE GENOMIC DNA]</scope>
    <source>
        <strain evidence="1">32-69-9</strain>
    </source>
</reference>